<evidence type="ECO:0000313" key="2">
    <source>
        <dbReference type="EMBL" id="RSN77722.1"/>
    </source>
</evidence>
<comment type="caution">
    <text evidence="2">The sequence shown here is derived from an EMBL/GenBank/DDBJ whole genome shotgun (WGS) entry which is preliminary data.</text>
</comment>
<proteinExistence type="predicted"/>
<dbReference type="RefSeq" id="WP_125670429.1">
    <property type="nucleotide sequence ID" value="NZ_RCOS01000029.1"/>
</dbReference>
<dbReference type="Proteomes" id="UP000277582">
    <property type="component" value="Unassembled WGS sequence"/>
</dbReference>
<gene>
    <name evidence="2" type="ORF">D6D85_02180</name>
</gene>
<dbReference type="Pfam" id="PF09509">
    <property type="entry name" value="Hypoth_Ymh"/>
    <property type="match status" value="1"/>
</dbReference>
<sequence length="392" mass="45559">MVPINFHRYRDELQRMLLDQAESLETEWDPFVAAWICYALSAEEMENNQSLTKLINRMQRWMKEDSDLWEIQRYLGPIAATIWLQRKMGHQEDESKIVELSEKVKQLNADDKWSPLRDPEQVYLLSLGLKTGNKEARGHLKSIAYQELKRGPLRRKILFAAALRELGESITCPQGNPQDVGDVITLVWWAEKYEESKKYECWKLFGNIQNRIALNPNNASIFQRNLTITEKALLYEAIVNETKYPEPTLLFEYLPLHPRIKQLTRNHFFDGDYSEAIFEAVKALNELIQQRTGITDKSEVELVQATMKKEPSELIIIFNDFLNTKSGKSEQDGLALICEGIFKAFRNPRGHVPKDHPLVKLDPYEALEQLATISYIMKRIESAKIEREDTSN</sequence>
<evidence type="ECO:0000259" key="1">
    <source>
        <dbReference type="Pfam" id="PF09509"/>
    </source>
</evidence>
<accession>A0A429GV74</accession>
<reference evidence="2 3" key="1">
    <citation type="submission" date="2018-10" db="EMBL/GenBank/DDBJ databases">
        <title>Co-occurring genomic capacity for anaerobic methane metabolism and dissimilatory sulfite reduction discovered in the Korarchaeota.</title>
        <authorList>
            <person name="Mckay L.J."/>
            <person name="Dlakic M."/>
            <person name="Fields M.W."/>
            <person name="Delmont T.O."/>
            <person name="Eren A.M."/>
            <person name="Jay Z.J."/>
            <person name="Klingelsmith K.B."/>
            <person name="Rusch D.B."/>
            <person name="Inskeep W.P."/>
        </authorList>
    </citation>
    <scope>NUCLEOTIDE SEQUENCE [LARGE SCALE GENOMIC DNA]</scope>
    <source>
        <strain evidence="2 3">MDKW</strain>
    </source>
</reference>
<feature type="domain" description="Conserved hypothetical protein CHP02391" evidence="1">
    <location>
        <begin position="256"/>
        <end position="380"/>
    </location>
</feature>
<name>A0A429GV74_9CREN</name>
<organism evidence="2 3">
    <name type="scientific">Candidatus Methanodesulfokora washburnensis</name>
    <dbReference type="NCBI Taxonomy" id="2478471"/>
    <lineage>
        <taxon>Archaea</taxon>
        <taxon>Thermoproteota</taxon>
        <taxon>Candidatus Korarchaeia</taxon>
        <taxon>Candidatus Korarchaeia incertae sedis</taxon>
        <taxon>Candidatus Methanodesulfokora</taxon>
    </lineage>
</organism>
<dbReference type="NCBIfam" id="TIGR02391">
    <property type="entry name" value="hypoth_ymh"/>
    <property type="match status" value="1"/>
</dbReference>
<dbReference type="AlphaFoldDB" id="A0A429GV74"/>
<keyword evidence="3" id="KW-1185">Reference proteome</keyword>
<protein>
    <submittedName>
        <fullName evidence="2">TIGR02391 family protein</fullName>
    </submittedName>
</protein>
<evidence type="ECO:0000313" key="3">
    <source>
        <dbReference type="Proteomes" id="UP000277582"/>
    </source>
</evidence>
<dbReference type="EMBL" id="RCOS01000029">
    <property type="protein sequence ID" value="RSN77722.1"/>
    <property type="molecule type" value="Genomic_DNA"/>
</dbReference>
<dbReference type="InterPro" id="IPR012654">
    <property type="entry name" value="CHP02391"/>
</dbReference>